<keyword evidence="1" id="KW-0472">Membrane</keyword>
<keyword evidence="1" id="KW-1133">Transmembrane helix</keyword>
<dbReference type="RefSeq" id="WP_257500220.1">
    <property type="nucleotide sequence ID" value="NZ_CP102382.1"/>
</dbReference>
<accession>A0ABY5NUZ9</accession>
<reference evidence="2 3" key="1">
    <citation type="submission" date="2022-08" db="EMBL/GenBank/DDBJ databases">
        <title>Myroides zhujiangensis sp. nov., a novel bacterium isolated from sediment in the Pearl River Estuary.</title>
        <authorList>
            <person name="Cui L."/>
        </authorList>
    </citation>
    <scope>NUCLEOTIDE SEQUENCE [LARGE SCALE GENOMIC DNA]</scope>
    <source>
        <strain evidence="2 3">SCSIO 72103</strain>
    </source>
</reference>
<feature type="transmembrane region" description="Helical" evidence="1">
    <location>
        <begin position="71"/>
        <end position="90"/>
    </location>
</feature>
<keyword evidence="1" id="KW-0812">Transmembrane</keyword>
<dbReference type="Proteomes" id="UP001317001">
    <property type="component" value="Chromosome"/>
</dbReference>
<evidence type="ECO:0000313" key="2">
    <source>
        <dbReference type="EMBL" id="UUV22303.1"/>
    </source>
</evidence>
<proteinExistence type="predicted"/>
<evidence type="ECO:0000313" key="3">
    <source>
        <dbReference type="Proteomes" id="UP001317001"/>
    </source>
</evidence>
<feature type="transmembrane region" description="Helical" evidence="1">
    <location>
        <begin position="102"/>
        <end position="120"/>
    </location>
</feature>
<name>A0ABY5NUZ9_9FLAO</name>
<dbReference type="EMBL" id="CP102382">
    <property type="protein sequence ID" value="UUV22303.1"/>
    <property type="molecule type" value="Genomic_DNA"/>
</dbReference>
<evidence type="ECO:0008006" key="4">
    <source>
        <dbReference type="Google" id="ProtNLM"/>
    </source>
</evidence>
<feature type="transmembrane region" description="Helical" evidence="1">
    <location>
        <begin position="38"/>
        <end position="62"/>
    </location>
</feature>
<sequence length="124" mass="14307">MKTKPKVKSSLLTTLFVVAVFLITNTISGGINSFYYTLFIIFFTPIIFGGFLFLGFILQFILSKNRIIKSFWVYSLASFLFIYIIIFLTLPTSEGDFPHQLVFIFVITTSFFYAICALYLEKDE</sequence>
<evidence type="ECO:0000256" key="1">
    <source>
        <dbReference type="SAM" id="Phobius"/>
    </source>
</evidence>
<gene>
    <name evidence="2" type="ORF">NPX36_04510</name>
</gene>
<protein>
    <recommendedName>
        <fullName evidence="4">NADH dehydrogenase subunit 6</fullName>
    </recommendedName>
</protein>
<keyword evidence="3" id="KW-1185">Reference proteome</keyword>
<organism evidence="2 3">
    <name type="scientific">Paenimyroides aestuarii</name>
    <dbReference type="NCBI Taxonomy" id="2968490"/>
    <lineage>
        <taxon>Bacteria</taxon>
        <taxon>Pseudomonadati</taxon>
        <taxon>Bacteroidota</taxon>
        <taxon>Flavobacteriia</taxon>
        <taxon>Flavobacteriales</taxon>
        <taxon>Flavobacteriaceae</taxon>
        <taxon>Paenimyroides</taxon>
    </lineage>
</organism>